<organism evidence="2 3">
    <name type="scientific">Cirrhinus mrigala</name>
    <name type="common">Mrigala</name>
    <dbReference type="NCBI Taxonomy" id="683832"/>
    <lineage>
        <taxon>Eukaryota</taxon>
        <taxon>Metazoa</taxon>
        <taxon>Chordata</taxon>
        <taxon>Craniata</taxon>
        <taxon>Vertebrata</taxon>
        <taxon>Euteleostomi</taxon>
        <taxon>Actinopterygii</taxon>
        <taxon>Neopterygii</taxon>
        <taxon>Teleostei</taxon>
        <taxon>Ostariophysi</taxon>
        <taxon>Cypriniformes</taxon>
        <taxon>Cyprinidae</taxon>
        <taxon>Labeoninae</taxon>
        <taxon>Labeonini</taxon>
        <taxon>Cirrhinus</taxon>
    </lineage>
</organism>
<evidence type="ECO:0000313" key="3">
    <source>
        <dbReference type="Proteomes" id="UP001529510"/>
    </source>
</evidence>
<protein>
    <recommendedName>
        <fullName evidence="1">25S rRNA (uridine-N(3))-methyltransferase BMT5-like domain-containing protein</fullName>
    </recommendedName>
</protein>
<gene>
    <name evidence="2" type="ORF">M9458_010810</name>
</gene>
<dbReference type="Pfam" id="PF10354">
    <property type="entry name" value="BMT5-like"/>
    <property type="match status" value="1"/>
</dbReference>
<dbReference type="AlphaFoldDB" id="A0ABD0R1X8"/>
<accession>A0ABD0R1X8</accession>
<comment type="caution">
    <text evidence="2">The sequence shown here is derived from an EMBL/GenBank/DDBJ whole genome shotgun (WGS) entry which is preliminary data.</text>
</comment>
<proteinExistence type="predicted"/>
<evidence type="ECO:0000313" key="2">
    <source>
        <dbReference type="EMBL" id="KAL0192514.1"/>
    </source>
</evidence>
<evidence type="ECO:0000259" key="1">
    <source>
        <dbReference type="Pfam" id="PF10354"/>
    </source>
</evidence>
<dbReference type="InterPro" id="IPR019446">
    <property type="entry name" value="BMT5-like"/>
</dbReference>
<feature type="non-terminal residue" evidence="2">
    <location>
        <position position="58"/>
    </location>
</feature>
<feature type="domain" description="25S rRNA (uridine-N(3))-methyltransferase BMT5-like" evidence="1">
    <location>
        <begin position="8"/>
        <end position="57"/>
    </location>
</feature>
<sequence length="58" mass="6405">MSKTREVLLVGEGNFSFSAALSENAGDDVGVTATCFHSEDQTYRQEGAVLNIQRLRER</sequence>
<keyword evidence="3" id="KW-1185">Reference proteome</keyword>
<name>A0ABD0R1X8_CIRMR</name>
<dbReference type="Proteomes" id="UP001529510">
    <property type="component" value="Unassembled WGS sequence"/>
</dbReference>
<reference evidence="2 3" key="1">
    <citation type="submission" date="2024-05" db="EMBL/GenBank/DDBJ databases">
        <title>Genome sequencing and assembly of Indian major carp, Cirrhinus mrigala (Hamilton, 1822).</title>
        <authorList>
            <person name="Mohindra V."/>
            <person name="Chowdhury L.M."/>
            <person name="Lal K."/>
            <person name="Jena J.K."/>
        </authorList>
    </citation>
    <scope>NUCLEOTIDE SEQUENCE [LARGE SCALE GENOMIC DNA]</scope>
    <source>
        <strain evidence="2">CM1030</strain>
        <tissue evidence="2">Blood</tissue>
    </source>
</reference>
<dbReference type="EMBL" id="JAMKFB020000005">
    <property type="protein sequence ID" value="KAL0192514.1"/>
    <property type="molecule type" value="Genomic_DNA"/>
</dbReference>